<gene>
    <name evidence="1" type="ORF">L3X38_033232</name>
</gene>
<comment type="caution">
    <text evidence="1">The sequence shown here is derived from an EMBL/GenBank/DDBJ whole genome shotgun (WGS) entry which is preliminary data.</text>
</comment>
<reference evidence="1 2" key="1">
    <citation type="journal article" date="2022" name="G3 (Bethesda)">
        <title>Whole-genome sequence and methylome profiling of the almond [Prunus dulcis (Mill.) D.A. Webb] cultivar 'Nonpareil'.</title>
        <authorList>
            <person name="D'Amico-Willman K.M."/>
            <person name="Ouma W.Z."/>
            <person name="Meulia T."/>
            <person name="Sideli G.M."/>
            <person name="Gradziel T.M."/>
            <person name="Fresnedo-Ramirez J."/>
        </authorList>
    </citation>
    <scope>NUCLEOTIDE SEQUENCE [LARGE SCALE GENOMIC DNA]</scope>
    <source>
        <strain evidence="1">Clone GOH B32 T37-40</strain>
    </source>
</reference>
<dbReference type="EMBL" id="JAJFAZ020000006">
    <property type="protein sequence ID" value="KAI5324159.1"/>
    <property type="molecule type" value="Genomic_DNA"/>
</dbReference>
<organism evidence="1 2">
    <name type="scientific">Prunus dulcis</name>
    <name type="common">Almond</name>
    <name type="synonym">Amygdalus dulcis</name>
    <dbReference type="NCBI Taxonomy" id="3755"/>
    <lineage>
        <taxon>Eukaryota</taxon>
        <taxon>Viridiplantae</taxon>
        <taxon>Streptophyta</taxon>
        <taxon>Embryophyta</taxon>
        <taxon>Tracheophyta</taxon>
        <taxon>Spermatophyta</taxon>
        <taxon>Magnoliopsida</taxon>
        <taxon>eudicotyledons</taxon>
        <taxon>Gunneridae</taxon>
        <taxon>Pentapetalae</taxon>
        <taxon>rosids</taxon>
        <taxon>fabids</taxon>
        <taxon>Rosales</taxon>
        <taxon>Rosaceae</taxon>
        <taxon>Amygdaloideae</taxon>
        <taxon>Amygdaleae</taxon>
        <taxon>Prunus</taxon>
    </lineage>
</organism>
<dbReference type="Proteomes" id="UP001054821">
    <property type="component" value="Chromosome 6"/>
</dbReference>
<protein>
    <submittedName>
        <fullName evidence="1">Uncharacterized protein</fullName>
    </submittedName>
</protein>
<evidence type="ECO:0000313" key="1">
    <source>
        <dbReference type="EMBL" id="KAI5324159.1"/>
    </source>
</evidence>
<accession>A0AAD4YWS3</accession>
<proteinExistence type="predicted"/>
<dbReference type="AlphaFoldDB" id="A0AAD4YWS3"/>
<evidence type="ECO:0000313" key="2">
    <source>
        <dbReference type="Proteomes" id="UP001054821"/>
    </source>
</evidence>
<name>A0AAD4YWS3_PRUDU</name>
<keyword evidence="2" id="KW-1185">Reference proteome</keyword>
<sequence length="120" mass="13494">MPSLSLLPCKSRRSPESSLFFLALSLPEIKSIIEVIAEEVIEEHSDLCSCGQLEAKAAAFGAYNDVYDLRESNKVIFSPEANPLVLRIIDYNFHFYIAVSISASQFPFQYFHLCSSILLQ</sequence>